<dbReference type="Proteomes" id="UP000053144">
    <property type="component" value="Chromosome 8"/>
</dbReference>
<evidence type="ECO:0000313" key="2">
    <source>
        <dbReference type="EMBL" id="KOM49709.1"/>
    </source>
</evidence>
<dbReference type="AlphaFoldDB" id="A0A0L9V4Q2"/>
<accession>A0A0L9V4Q2</accession>
<organism evidence="2 3">
    <name type="scientific">Phaseolus angularis</name>
    <name type="common">Azuki bean</name>
    <name type="synonym">Vigna angularis</name>
    <dbReference type="NCBI Taxonomy" id="3914"/>
    <lineage>
        <taxon>Eukaryota</taxon>
        <taxon>Viridiplantae</taxon>
        <taxon>Streptophyta</taxon>
        <taxon>Embryophyta</taxon>
        <taxon>Tracheophyta</taxon>
        <taxon>Spermatophyta</taxon>
        <taxon>Magnoliopsida</taxon>
        <taxon>eudicotyledons</taxon>
        <taxon>Gunneridae</taxon>
        <taxon>Pentapetalae</taxon>
        <taxon>rosids</taxon>
        <taxon>fabids</taxon>
        <taxon>Fabales</taxon>
        <taxon>Fabaceae</taxon>
        <taxon>Papilionoideae</taxon>
        <taxon>50 kb inversion clade</taxon>
        <taxon>NPAAA clade</taxon>
        <taxon>indigoferoid/millettioid clade</taxon>
        <taxon>Phaseoleae</taxon>
        <taxon>Vigna</taxon>
    </lineage>
</organism>
<proteinExistence type="predicted"/>
<feature type="region of interest" description="Disordered" evidence="1">
    <location>
        <begin position="164"/>
        <end position="202"/>
    </location>
</feature>
<feature type="compositionally biased region" description="Basic residues" evidence="1">
    <location>
        <begin position="1"/>
        <end position="14"/>
    </location>
</feature>
<name>A0A0L9V4Q2_PHAAN</name>
<dbReference type="Gramene" id="KOM49709">
    <property type="protein sequence ID" value="KOM49709"/>
    <property type="gene ID" value="LR48_Vigan08g053600"/>
</dbReference>
<reference evidence="3" key="1">
    <citation type="journal article" date="2015" name="Proc. Natl. Acad. Sci. U.S.A.">
        <title>Genome sequencing of adzuki bean (Vigna angularis) provides insight into high starch and low fat accumulation and domestication.</title>
        <authorList>
            <person name="Yang K."/>
            <person name="Tian Z."/>
            <person name="Chen C."/>
            <person name="Luo L."/>
            <person name="Zhao B."/>
            <person name="Wang Z."/>
            <person name="Yu L."/>
            <person name="Li Y."/>
            <person name="Sun Y."/>
            <person name="Li W."/>
            <person name="Chen Y."/>
            <person name="Li Y."/>
            <person name="Zhang Y."/>
            <person name="Ai D."/>
            <person name="Zhao J."/>
            <person name="Shang C."/>
            <person name="Ma Y."/>
            <person name="Wu B."/>
            <person name="Wang M."/>
            <person name="Gao L."/>
            <person name="Sun D."/>
            <person name="Zhang P."/>
            <person name="Guo F."/>
            <person name="Wang W."/>
            <person name="Li Y."/>
            <person name="Wang J."/>
            <person name="Varshney R.K."/>
            <person name="Wang J."/>
            <person name="Ling H.Q."/>
            <person name="Wan P."/>
        </authorList>
    </citation>
    <scope>NUCLEOTIDE SEQUENCE</scope>
    <source>
        <strain evidence="3">cv. Jingnong 6</strain>
    </source>
</reference>
<feature type="compositionally biased region" description="Basic residues" evidence="1">
    <location>
        <begin position="177"/>
        <end position="195"/>
    </location>
</feature>
<sequence length="202" mass="23818">MAPPRPPHRQHRRTTTTVNRQGRRHQTRELLLHSRNGRRFRNPLIRPPQCLNHGSFSLVVISFFIANPPSARGHHPHPLREFIFASPQKPRILATTLPRVPLCHPQPDYHVKPKSTRSFLPRRIIHLHRASPPLTQARHNHLHLLIQTPWTSCLILEPAQKPDLQRRTQQSQIAHRAILHQRRHSSPQRRKRERRGKPFPEF</sequence>
<feature type="region of interest" description="Disordered" evidence="1">
    <location>
        <begin position="1"/>
        <end position="25"/>
    </location>
</feature>
<dbReference type="EMBL" id="CM003378">
    <property type="protein sequence ID" value="KOM49709.1"/>
    <property type="molecule type" value="Genomic_DNA"/>
</dbReference>
<protein>
    <submittedName>
        <fullName evidence="2">Uncharacterized protein</fullName>
    </submittedName>
</protein>
<evidence type="ECO:0000313" key="3">
    <source>
        <dbReference type="Proteomes" id="UP000053144"/>
    </source>
</evidence>
<evidence type="ECO:0000256" key="1">
    <source>
        <dbReference type="SAM" id="MobiDB-lite"/>
    </source>
</evidence>
<gene>
    <name evidence="2" type="ORF">LR48_Vigan08g053600</name>
</gene>